<evidence type="ECO:0000259" key="1">
    <source>
        <dbReference type="PROSITE" id="PS51186"/>
    </source>
</evidence>
<dbReference type="RefSeq" id="WP_131755698.1">
    <property type="nucleotide sequence ID" value="NZ_CAACUY010000007.1"/>
</dbReference>
<dbReference type="PROSITE" id="PS51186">
    <property type="entry name" value="GNAT"/>
    <property type="match status" value="1"/>
</dbReference>
<feature type="domain" description="N-acetyltransferase" evidence="1">
    <location>
        <begin position="1"/>
        <end position="159"/>
    </location>
</feature>
<dbReference type="Proteomes" id="UP001597063">
    <property type="component" value="Unassembled WGS sequence"/>
</dbReference>
<organism evidence="2 3">
    <name type="scientific">Actinomadura fibrosa</name>
    <dbReference type="NCBI Taxonomy" id="111802"/>
    <lineage>
        <taxon>Bacteria</taxon>
        <taxon>Bacillati</taxon>
        <taxon>Actinomycetota</taxon>
        <taxon>Actinomycetes</taxon>
        <taxon>Streptosporangiales</taxon>
        <taxon>Thermomonosporaceae</taxon>
        <taxon>Actinomadura</taxon>
    </lineage>
</organism>
<dbReference type="Gene3D" id="3.40.630.30">
    <property type="match status" value="1"/>
</dbReference>
<evidence type="ECO:0000313" key="3">
    <source>
        <dbReference type="Proteomes" id="UP001597063"/>
    </source>
</evidence>
<comment type="caution">
    <text evidence="2">The sequence shown here is derived from an EMBL/GenBank/DDBJ whole genome shotgun (WGS) entry which is preliminary data.</text>
</comment>
<dbReference type="SUPFAM" id="SSF55729">
    <property type="entry name" value="Acyl-CoA N-acyltransferases (Nat)"/>
    <property type="match status" value="1"/>
</dbReference>
<accession>A0ABW2XJJ9</accession>
<dbReference type="InterPro" id="IPR016181">
    <property type="entry name" value="Acyl_CoA_acyltransferase"/>
</dbReference>
<name>A0ABW2XJJ9_9ACTN</name>
<evidence type="ECO:0000313" key="2">
    <source>
        <dbReference type="EMBL" id="MFD0686005.1"/>
    </source>
</evidence>
<gene>
    <name evidence="2" type="ORF">ACFQZM_15990</name>
</gene>
<sequence>MRLATAVDQGQVARLVESRCAWMERRGQATWREAADDLVAQCLNPDGDVWVLDDPELGVIGQMVVQDVGPPWGWTDAERAEAALYLSGSITDPAVRHRRPGTAMALWAVDRAARLGVPWVRRHCQVAEVARYNLTQGFTLVRKEQRSHARLYMMARPAERLDLSAWFGNAVRQGTPGPPGRG</sequence>
<proteinExistence type="predicted"/>
<dbReference type="EMBL" id="JBHTGP010000007">
    <property type="protein sequence ID" value="MFD0686005.1"/>
    <property type="molecule type" value="Genomic_DNA"/>
</dbReference>
<keyword evidence="3" id="KW-1185">Reference proteome</keyword>
<protein>
    <submittedName>
        <fullName evidence="2">GNAT family N-acetyltransferase</fullName>
    </submittedName>
</protein>
<dbReference type="InterPro" id="IPR000182">
    <property type="entry name" value="GNAT_dom"/>
</dbReference>
<reference evidence="3" key="1">
    <citation type="journal article" date="2019" name="Int. J. Syst. Evol. Microbiol.">
        <title>The Global Catalogue of Microorganisms (GCM) 10K type strain sequencing project: providing services to taxonomists for standard genome sequencing and annotation.</title>
        <authorList>
            <consortium name="The Broad Institute Genomics Platform"/>
            <consortium name="The Broad Institute Genome Sequencing Center for Infectious Disease"/>
            <person name="Wu L."/>
            <person name="Ma J."/>
        </authorList>
    </citation>
    <scope>NUCLEOTIDE SEQUENCE [LARGE SCALE GENOMIC DNA]</scope>
    <source>
        <strain evidence="3">JCM 9371</strain>
    </source>
</reference>